<organism evidence="1 2">
    <name type="scientific">Pleomassaria siparia CBS 279.74</name>
    <dbReference type="NCBI Taxonomy" id="1314801"/>
    <lineage>
        <taxon>Eukaryota</taxon>
        <taxon>Fungi</taxon>
        <taxon>Dikarya</taxon>
        <taxon>Ascomycota</taxon>
        <taxon>Pezizomycotina</taxon>
        <taxon>Dothideomycetes</taxon>
        <taxon>Pleosporomycetidae</taxon>
        <taxon>Pleosporales</taxon>
        <taxon>Pleomassariaceae</taxon>
        <taxon>Pleomassaria</taxon>
    </lineage>
</organism>
<reference evidence="1" key="1">
    <citation type="journal article" date="2020" name="Stud. Mycol.">
        <title>101 Dothideomycetes genomes: a test case for predicting lifestyles and emergence of pathogens.</title>
        <authorList>
            <person name="Haridas S."/>
            <person name="Albert R."/>
            <person name="Binder M."/>
            <person name="Bloem J."/>
            <person name="Labutti K."/>
            <person name="Salamov A."/>
            <person name="Andreopoulos B."/>
            <person name="Baker S."/>
            <person name="Barry K."/>
            <person name="Bills G."/>
            <person name="Bluhm B."/>
            <person name="Cannon C."/>
            <person name="Castanera R."/>
            <person name="Culley D."/>
            <person name="Daum C."/>
            <person name="Ezra D."/>
            <person name="Gonzalez J."/>
            <person name="Henrissat B."/>
            <person name="Kuo A."/>
            <person name="Liang C."/>
            <person name="Lipzen A."/>
            <person name="Lutzoni F."/>
            <person name="Magnuson J."/>
            <person name="Mondo S."/>
            <person name="Nolan M."/>
            <person name="Ohm R."/>
            <person name="Pangilinan J."/>
            <person name="Park H.-J."/>
            <person name="Ramirez L."/>
            <person name="Alfaro M."/>
            <person name="Sun H."/>
            <person name="Tritt A."/>
            <person name="Yoshinaga Y."/>
            <person name="Zwiers L.-H."/>
            <person name="Turgeon B."/>
            <person name="Goodwin S."/>
            <person name="Spatafora J."/>
            <person name="Crous P."/>
            <person name="Grigoriev I."/>
        </authorList>
    </citation>
    <scope>NUCLEOTIDE SEQUENCE</scope>
    <source>
        <strain evidence="1">CBS 279.74</strain>
    </source>
</reference>
<dbReference type="Proteomes" id="UP000799428">
    <property type="component" value="Unassembled WGS sequence"/>
</dbReference>
<accession>A0A6G1JW50</accession>
<dbReference type="EMBL" id="MU005781">
    <property type="protein sequence ID" value="KAF2704834.1"/>
    <property type="molecule type" value="Genomic_DNA"/>
</dbReference>
<sequence>MYAIKTDKKPGLLLCYFNASFYVEYHSKAIRDVKHELGRRMFLIGAEGYITSYPAYIGDVNACVTASSSGCGPATSYPTTDRVESNGSGLLAILPLVPLITLLSITPLEFPSSCNTALLRCQLLN</sequence>
<gene>
    <name evidence="1" type="ORF">K504DRAFT_449341</name>
</gene>
<proteinExistence type="predicted"/>
<name>A0A6G1JW50_9PLEO</name>
<evidence type="ECO:0000313" key="2">
    <source>
        <dbReference type="Proteomes" id="UP000799428"/>
    </source>
</evidence>
<protein>
    <submittedName>
        <fullName evidence="1">Uncharacterized protein</fullName>
    </submittedName>
</protein>
<evidence type="ECO:0000313" key="1">
    <source>
        <dbReference type="EMBL" id="KAF2704834.1"/>
    </source>
</evidence>
<dbReference type="AlphaFoldDB" id="A0A6G1JW50"/>
<keyword evidence="2" id="KW-1185">Reference proteome</keyword>